<evidence type="ECO:0000313" key="2">
    <source>
        <dbReference type="Proteomes" id="UP000017938"/>
    </source>
</evidence>
<protein>
    <submittedName>
        <fullName evidence="1">Uncharacterized protein</fullName>
    </submittedName>
</protein>
<gene>
    <name evidence="1" type="ORF">BN580_01026</name>
</gene>
<organism evidence="1 2">
    <name type="scientific">Candidatus Colimorpha enterica</name>
    <dbReference type="NCBI Taxonomy" id="3083063"/>
    <lineage>
        <taxon>Bacteria</taxon>
        <taxon>Pseudomonadati</taxon>
        <taxon>Bacteroidota</taxon>
        <taxon>Bacteroidia</taxon>
        <taxon>Bacteroidales</taxon>
        <taxon>Candidatus Colimorpha</taxon>
    </lineage>
</organism>
<comment type="caution">
    <text evidence="1">The sequence shown here is derived from an EMBL/GenBank/DDBJ whole genome shotgun (WGS) entry which is preliminary data.</text>
</comment>
<accession>R6TJN2</accession>
<dbReference type="Proteomes" id="UP000017938">
    <property type="component" value="Unassembled WGS sequence"/>
</dbReference>
<sequence length="64" mass="6679">MLIPARHPSSLTAKESSGVGLAESKMYTFIPFAASTSADSCAKSAELFLVSYAMAQAPPPFALI</sequence>
<proteinExistence type="predicted"/>
<evidence type="ECO:0000313" key="1">
    <source>
        <dbReference type="EMBL" id="CDC72465.1"/>
    </source>
</evidence>
<dbReference type="EMBL" id="CBFW010000111">
    <property type="protein sequence ID" value="CDC72465.1"/>
    <property type="molecule type" value="Genomic_DNA"/>
</dbReference>
<reference evidence="1" key="1">
    <citation type="submission" date="2012-11" db="EMBL/GenBank/DDBJ databases">
        <title>Dependencies among metagenomic species, viruses, plasmids and units of genetic variation.</title>
        <authorList>
            <person name="Nielsen H.B."/>
            <person name="Almeida M."/>
            <person name="Juncker A.S."/>
            <person name="Rasmussen S."/>
            <person name="Li J."/>
            <person name="Sunagawa S."/>
            <person name="Plichta D."/>
            <person name="Gautier L."/>
            <person name="Le Chatelier E."/>
            <person name="Peletier E."/>
            <person name="Bonde I."/>
            <person name="Nielsen T."/>
            <person name="Manichanh C."/>
            <person name="Arumugam M."/>
            <person name="Batto J."/>
            <person name="Santos M.B.Q.D."/>
            <person name="Blom N."/>
            <person name="Borruel N."/>
            <person name="Burgdorf K.S."/>
            <person name="Boumezbeur F."/>
            <person name="Casellas F."/>
            <person name="Dore J."/>
            <person name="Guarner F."/>
            <person name="Hansen T."/>
            <person name="Hildebrand F."/>
            <person name="Kaas R.S."/>
            <person name="Kennedy S."/>
            <person name="Kristiansen K."/>
            <person name="Kultima J.R."/>
            <person name="Leonard P."/>
            <person name="Levenez F."/>
            <person name="Lund O."/>
            <person name="Moumen B."/>
            <person name="Le Paslier D."/>
            <person name="Pons N."/>
            <person name="Pedersen O."/>
            <person name="Prifti E."/>
            <person name="Qin J."/>
            <person name="Raes J."/>
            <person name="Tap J."/>
            <person name="Tims S."/>
            <person name="Ussery D.W."/>
            <person name="Yamada T."/>
            <person name="MetaHit consortium"/>
            <person name="Renault P."/>
            <person name="Sicheritz-Ponten T."/>
            <person name="Bork P."/>
            <person name="Wang J."/>
            <person name="Brunak S."/>
            <person name="Ehrlich S.D."/>
        </authorList>
    </citation>
    <scope>NUCLEOTIDE SEQUENCE [LARGE SCALE GENOMIC DNA]</scope>
</reference>
<name>R6TJN2_9BACT</name>
<dbReference type="AlphaFoldDB" id="R6TJN2"/>